<evidence type="ECO:0000313" key="8">
    <source>
        <dbReference type="Proteomes" id="UP000446768"/>
    </source>
</evidence>
<dbReference type="Gene3D" id="3.20.20.60">
    <property type="entry name" value="Phosphoenolpyruvate-binding domains"/>
    <property type="match status" value="1"/>
</dbReference>
<comment type="caution">
    <text evidence="7">The sequence shown here is derived from an EMBL/GenBank/DDBJ whole genome shotgun (WGS) entry which is preliminary data.</text>
</comment>
<dbReference type="PANTHER" id="PTHR32308">
    <property type="entry name" value="LYASE BETA SUBUNIT, PUTATIVE (AFU_ORTHOLOGUE AFUA_4G13030)-RELATED"/>
    <property type="match status" value="1"/>
</dbReference>
<sequence length="304" mass="31715">MNTAVDRSYLFVPADRPERYGKALASGADAVIIDLEDAVAPEAKATARAALLAWAADQPALAARIWIRINDDTTPWFAADLALLRAVQPAGAMLPKAESAAQVAAVTAVLPPHAGVIALIETARGVHEVDAVATAPRVVRLAFGTLDYALDLNLPDASELAPHPGHPAVQHDWRGLAYPASRIAIAARLAGLPPPIAGVTAAINDAAALLADFNLARACGFGAKLCIHPAQITPVHDALAPTPEQEAWALRVLAVLESNQSGHGGQGAARVDGRMVDRPLLLKARALLAHRNQPAPLPIKETTA</sequence>
<dbReference type="GO" id="GO:0006107">
    <property type="term" value="P:oxaloacetate metabolic process"/>
    <property type="evidence" value="ECO:0007669"/>
    <property type="project" value="TreeGrafter"/>
</dbReference>
<dbReference type="SUPFAM" id="SSF51621">
    <property type="entry name" value="Phosphoenolpyruvate/pyruvate domain"/>
    <property type="match status" value="1"/>
</dbReference>
<dbReference type="RefSeq" id="WP_371867935.1">
    <property type="nucleotide sequence ID" value="NZ_WKJJ01000007.1"/>
</dbReference>
<keyword evidence="7" id="KW-0456">Lyase</keyword>
<evidence type="ECO:0000256" key="2">
    <source>
        <dbReference type="ARBA" id="ARBA00022723"/>
    </source>
</evidence>
<feature type="binding site" evidence="5">
    <location>
        <position position="147"/>
    </location>
    <ligand>
        <name>Mg(2+)</name>
        <dbReference type="ChEBI" id="CHEBI:18420"/>
    </ligand>
</feature>
<dbReference type="GO" id="GO:0000287">
    <property type="term" value="F:magnesium ion binding"/>
    <property type="evidence" value="ECO:0007669"/>
    <property type="project" value="TreeGrafter"/>
</dbReference>
<gene>
    <name evidence="7" type="ORF">GJ700_12980</name>
</gene>
<dbReference type="InterPro" id="IPR005000">
    <property type="entry name" value="Aldolase/citrate-lyase_domain"/>
</dbReference>
<proteinExistence type="predicted"/>
<accession>A0A7X2IM93</accession>
<reference evidence="7 8" key="1">
    <citation type="submission" date="2019-11" db="EMBL/GenBank/DDBJ databases">
        <title>Novel species isolated from a subtropical stream in China.</title>
        <authorList>
            <person name="Lu H."/>
        </authorList>
    </citation>
    <scope>NUCLEOTIDE SEQUENCE [LARGE SCALE GENOMIC DNA]</scope>
    <source>
        <strain evidence="7 8">FT92W</strain>
    </source>
</reference>
<dbReference type="Pfam" id="PF03328">
    <property type="entry name" value="HpcH_HpaI"/>
    <property type="match status" value="1"/>
</dbReference>
<evidence type="ECO:0000259" key="6">
    <source>
        <dbReference type="Pfam" id="PF03328"/>
    </source>
</evidence>
<organism evidence="7 8">
    <name type="scientific">Pseudoduganella rivuli</name>
    <dbReference type="NCBI Taxonomy" id="2666085"/>
    <lineage>
        <taxon>Bacteria</taxon>
        <taxon>Pseudomonadati</taxon>
        <taxon>Pseudomonadota</taxon>
        <taxon>Betaproteobacteria</taxon>
        <taxon>Burkholderiales</taxon>
        <taxon>Oxalobacteraceae</taxon>
        <taxon>Telluria group</taxon>
        <taxon>Pseudoduganella</taxon>
    </lineage>
</organism>
<feature type="binding site" evidence="4">
    <location>
        <position position="68"/>
    </location>
    <ligand>
        <name>substrate</name>
    </ligand>
</feature>
<dbReference type="PANTHER" id="PTHR32308:SF10">
    <property type="entry name" value="CITRATE LYASE SUBUNIT BETA"/>
    <property type="match status" value="1"/>
</dbReference>
<dbReference type="InterPro" id="IPR011206">
    <property type="entry name" value="Citrate_lyase_beta/mcl1/mcl2"/>
</dbReference>
<name>A0A7X2IM93_9BURK</name>
<evidence type="ECO:0000256" key="4">
    <source>
        <dbReference type="PIRSR" id="PIRSR015582-1"/>
    </source>
</evidence>
<feature type="binding site" evidence="5">
    <location>
        <position position="121"/>
    </location>
    <ligand>
        <name>Mg(2+)</name>
        <dbReference type="ChEBI" id="CHEBI:18420"/>
    </ligand>
</feature>
<comment type="cofactor">
    <cofactor evidence="1">
        <name>Mg(2+)</name>
        <dbReference type="ChEBI" id="CHEBI:18420"/>
    </cofactor>
</comment>
<keyword evidence="2 5" id="KW-0479">Metal-binding</keyword>
<feature type="domain" description="HpcH/HpaI aldolase/citrate lyase" evidence="6">
    <location>
        <begin position="7"/>
        <end position="229"/>
    </location>
</feature>
<evidence type="ECO:0000313" key="7">
    <source>
        <dbReference type="EMBL" id="MRV72621.1"/>
    </source>
</evidence>
<dbReference type="InterPro" id="IPR015813">
    <property type="entry name" value="Pyrv/PenolPyrv_kinase-like_dom"/>
</dbReference>
<dbReference type="InterPro" id="IPR040442">
    <property type="entry name" value="Pyrv_kinase-like_dom_sf"/>
</dbReference>
<dbReference type="AlphaFoldDB" id="A0A7X2IM93"/>
<dbReference type="EMBL" id="WKJJ01000007">
    <property type="protein sequence ID" value="MRV72621.1"/>
    <property type="molecule type" value="Genomic_DNA"/>
</dbReference>
<evidence type="ECO:0000256" key="3">
    <source>
        <dbReference type="ARBA" id="ARBA00022842"/>
    </source>
</evidence>
<dbReference type="Proteomes" id="UP000446768">
    <property type="component" value="Unassembled WGS sequence"/>
</dbReference>
<evidence type="ECO:0000256" key="5">
    <source>
        <dbReference type="PIRSR" id="PIRSR015582-2"/>
    </source>
</evidence>
<keyword evidence="3 5" id="KW-0460">Magnesium</keyword>
<dbReference type="GO" id="GO:0016829">
    <property type="term" value="F:lyase activity"/>
    <property type="evidence" value="ECO:0007669"/>
    <property type="project" value="UniProtKB-KW"/>
</dbReference>
<evidence type="ECO:0000256" key="1">
    <source>
        <dbReference type="ARBA" id="ARBA00001946"/>
    </source>
</evidence>
<protein>
    <submittedName>
        <fullName evidence="7">CoA ester lyase</fullName>
    </submittedName>
</protein>
<keyword evidence="8" id="KW-1185">Reference proteome</keyword>
<dbReference type="PIRSF" id="PIRSF015582">
    <property type="entry name" value="Cit_lyase_B"/>
    <property type="match status" value="1"/>
</dbReference>
<feature type="binding site" evidence="4">
    <location>
        <position position="121"/>
    </location>
    <ligand>
        <name>substrate</name>
    </ligand>
</feature>